<protein>
    <submittedName>
        <fullName evidence="1">Uncharacterized protein</fullName>
    </submittedName>
</protein>
<dbReference type="Gene3D" id="2.160.10.10">
    <property type="entry name" value="Hexapeptide repeat proteins"/>
    <property type="match status" value="1"/>
</dbReference>
<name>K5ZVU7_9BACT</name>
<dbReference type="InterPro" id="IPR011004">
    <property type="entry name" value="Trimer_LpxA-like_sf"/>
</dbReference>
<dbReference type="EMBL" id="AGZP01000027">
    <property type="protein sequence ID" value="EKN07553.1"/>
    <property type="molecule type" value="Genomic_DNA"/>
</dbReference>
<comment type="caution">
    <text evidence="1">The sequence shown here is derived from an EMBL/GenBank/DDBJ whole genome shotgun (WGS) entry which is preliminary data.</text>
</comment>
<sequence length="109" mass="12059">MIGLILKFMAWRKKLLFKKHATINVDKVLITEKANINILDGSTKNDVVIEDGCIIEGWVVAASGGKIHMGKHSKIGQNVFLRSADKIVLGDFSAVANNNDNAFDSSWFR</sequence>
<dbReference type="RefSeq" id="WP_008157426.1">
    <property type="nucleotide sequence ID" value="NZ_JH976467.1"/>
</dbReference>
<organism evidence="1 2">
    <name type="scientific">Parabacteroides johnsonii CL02T12C29</name>
    <dbReference type="NCBI Taxonomy" id="999419"/>
    <lineage>
        <taxon>Bacteria</taxon>
        <taxon>Pseudomonadati</taxon>
        <taxon>Bacteroidota</taxon>
        <taxon>Bacteroidia</taxon>
        <taxon>Bacteroidales</taxon>
        <taxon>Tannerellaceae</taxon>
        <taxon>Parabacteroides</taxon>
    </lineage>
</organism>
<dbReference type="HOGENOM" id="CLU_2181360_0_0_10"/>
<reference evidence="1 2" key="1">
    <citation type="submission" date="2012-02" db="EMBL/GenBank/DDBJ databases">
        <title>The Genome Sequence of Parabacteroides johnsonii CL02T12C29.</title>
        <authorList>
            <consortium name="The Broad Institute Genome Sequencing Platform"/>
            <person name="Earl A."/>
            <person name="Ward D."/>
            <person name="Feldgarden M."/>
            <person name="Gevers D."/>
            <person name="Zitomersky N.L."/>
            <person name="Coyne M.J."/>
            <person name="Comstock L.E."/>
            <person name="Young S.K."/>
            <person name="Zeng Q."/>
            <person name="Gargeya S."/>
            <person name="Fitzgerald M."/>
            <person name="Haas B."/>
            <person name="Abouelleil A."/>
            <person name="Alvarado L."/>
            <person name="Arachchi H.M."/>
            <person name="Berlin A."/>
            <person name="Chapman S.B."/>
            <person name="Gearin G."/>
            <person name="Goldberg J."/>
            <person name="Griggs A."/>
            <person name="Gujja S."/>
            <person name="Hansen M."/>
            <person name="Heiman D."/>
            <person name="Howarth C."/>
            <person name="Larimer J."/>
            <person name="Lui A."/>
            <person name="MacDonald P.J.P."/>
            <person name="McCowen C."/>
            <person name="Montmayeur A."/>
            <person name="Murphy C."/>
            <person name="Neiman D."/>
            <person name="Pearson M."/>
            <person name="Priest M."/>
            <person name="Roberts A."/>
            <person name="Saif S."/>
            <person name="Shea T."/>
            <person name="Sisk P."/>
            <person name="Stolte C."/>
            <person name="Sykes S."/>
            <person name="Wortman J."/>
            <person name="Nusbaum C."/>
            <person name="Birren B."/>
        </authorList>
    </citation>
    <scope>NUCLEOTIDE SEQUENCE [LARGE SCALE GENOMIC DNA]</scope>
    <source>
        <strain evidence="1 2">CL02T12C29</strain>
    </source>
</reference>
<proteinExistence type="predicted"/>
<dbReference type="SUPFAM" id="SSF51161">
    <property type="entry name" value="Trimeric LpxA-like enzymes"/>
    <property type="match status" value="1"/>
</dbReference>
<dbReference type="AlphaFoldDB" id="K5ZVU7"/>
<dbReference type="Proteomes" id="UP000001218">
    <property type="component" value="Unassembled WGS sequence"/>
</dbReference>
<evidence type="ECO:0000313" key="2">
    <source>
        <dbReference type="Proteomes" id="UP000001218"/>
    </source>
</evidence>
<evidence type="ECO:0000313" key="1">
    <source>
        <dbReference type="EMBL" id="EKN07553.1"/>
    </source>
</evidence>
<gene>
    <name evidence="1" type="ORF">HMPREF1077_02665</name>
</gene>
<accession>K5ZVU7</accession>